<dbReference type="GO" id="GO:0006605">
    <property type="term" value="P:protein targeting"/>
    <property type="evidence" value="ECO:0007669"/>
    <property type="project" value="InterPro"/>
</dbReference>
<dbReference type="GO" id="GO:0006886">
    <property type="term" value="P:intracellular protein transport"/>
    <property type="evidence" value="ECO:0007669"/>
    <property type="project" value="InterPro"/>
</dbReference>
<dbReference type="AlphaFoldDB" id="A0A176VP31"/>
<feature type="transmembrane region" description="Helical" evidence="1">
    <location>
        <begin position="159"/>
        <end position="187"/>
    </location>
</feature>
<accession>A0A176VP31</accession>
<evidence type="ECO:0000313" key="3">
    <source>
        <dbReference type="Proteomes" id="UP000077202"/>
    </source>
</evidence>
<protein>
    <submittedName>
        <fullName evidence="2">Uncharacterized protein</fullName>
    </submittedName>
</protein>
<keyword evidence="1" id="KW-1133">Transmembrane helix</keyword>
<reference evidence="2" key="1">
    <citation type="submission" date="2016-03" db="EMBL/GenBank/DDBJ databases">
        <title>Mechanisms controlling the formation of the plant cell surface in tip-growing cells are functionally conserved among land plants.</title>
        <authorList>
            <person name="Honkanen S."/>
            <person name="Jones V.A."/>
            <person name="Morieri G."/>
            <person name="Champion C."/>
            <person name="Hetherington A.J."/>
            <person name="Kelly S."/>
            <person name="Saint-Marcoux D."/>
            <person name="Proust H."/>
            <person name="Prescott H."/>
            <person name="Dolan L."/>
        </authorList>
    </citation>
    <scope>NUCLEOTIDE SEQUENCE [LARGE SCALE GENOMIC DNA]</scope>
    <source>
        <tissue evidence="2">Whole gametophyte</tissue>
    </source>
</reference>
<name>A0A176VP31_MARPO</name>
<dbReference type="PANTHER" id="PTHR37247">
    <property type="entry name" value="TRANSMEMBRANE PROTEIN"/>
    <property type="match status" value="1"/>
</dbReference>
<dbReference type="GO" id="GO:0016020">
    <property type="term" value="C:membrane"/>
    <property type="evidence" value="ECO:0007669"/>
    <property type="project" value="UniProtKB-SubCell"/>
</dbReference>
<dbReference type="EMBL" id="LVLJ01003272">
    <property type="protein sequence ID" value="OAE22153.1"/>
    <property type="molecule type" value="Genomic_DNA"/>
</dbReference>
<sequence length="191" mass="20788">MEFFGGPAVASLSRPMGSLSLASNGVVPVRRHPSLVPLVSCLAARCPRTRTDQSLWGEYNLKSEPHGGSFTGSDAKSNYNSLTPLARQGGRRLIAAAASYRRPSYSQPEGTPEGTPAWFWLINQLLSWTSSAGRFLLEQPGQLQFIEWPTVNTVVRMAVLTLIVVTCLIVLLATIDSTMSFVLASLLRRVP</sequence>
<dbReference type="Proteomes" id="UP000077202">
    <property type="component" value="Unassembled WGS sequence"/>
</dbReference>
<organism evidence="2 3">
    <name type="scientific">Marchantia polymorpha subsp. ruderalis</name>
    <dbReference type="NCBI Taxonomy" id="1480154"/>
    <lineage>
        <taxon>Eukaryota</taxon>
        <taxon>Viridiplantae</taxon>
        <taxon>Streptophyta</taxon>
        <taxon>Embryophyta</taxon>
        <taxon>Marchantiophyta</taxon>
        <taxon>Marchantiopsida</taxon>
        <taxon>Marchantiidae</taxon>
        <taxon>Marchantiales</taxon>
        <taxon>Marchantiaceae</taxon>
        <taxon>Marchantia</taxon>
    </lineage>
</organism>
<keyword evidence="3" id="KW-1185">Reference proteome</keyword>
<gene>
    <name evidence="2" type="ORF">AXG93_1175s1640</name>
</gene>
<evidence type="ECO:0000256" key="1">
    <source>
        <dbReference type="SAM" id="Phobius"/>
    </source>
</evidence>
<keyword evidence="1" id="KW-0472">Membrane</keyword>
<evidence type="ECO:0000313" key="2">
    <source>
        <dbReference type="EMBL" id="OAE22153.1"/>
    </source>
</evidence>
<comment type="caution">
    <text evidence="2">The sequence shown here is derived from an EMBL/GenBank/DDBJ whole genome shotgun (WGS) entry which is preliminary data.</text>
</comment>
<proteinExistence type="predicted"/>
<keyword evidence="1" id="KW-0812">Transmembrane</keyword>
<dbReference type="PANTHER" id="PTHR37247:SF1">
    <property type="entry name" value="TRANSMEMBRANE PROTEIN"/>
    <property type="match status" value="1"/>
</dbReference>